<evidence type="ECO:0000313" key="8">
    <source>
        <dbReference type="EMBL" id="KAG9394954.1"/>
    </source>
</evidence>
<dbReference type="InterPro" id="IPR028994">
    <property type="entry name" value="Integrin_alpha_N"/>
</dbReference>
<evidence type="ECO:0000256" key="6">
    <source>
        <dbReference type="SAM" id="SignalP"/>
    </source>
</evidence>
<dbReference type="SUPFAM" id="SSF56112">
    <property type="entry name" value="Protein kinase-like (PK-like)"/>
    <property type="match status" value="1"/>
</dbReference>
<feature type="transmembrane region" description="Helical" evidence="5">
    <location>
        <begin position="391"/>
        <end position="424"/>
    </location>
</feature>
<dbReference type="InterPro" id="IPR000719">
    <property type="entry name" value="Prot_kinase_dom"/>
</dbReference>
<name>A0A8J6B5Y1_9EUKA</name>
<evidence type="ECO:0000256" key="3">
    <source>
        <dbReference type="ARBA" id="ARBA00023180"/>
    </source>
</evidence>
<dbReference type="SMART" id="SM00220">
    <property type="entry name" value="S_TKc"/>
    <property type="match status" value="1"/>
</dbReference>
<comment type="caution">
    <text evidence="8">The sequence shown here is derived from an EMBL/GenBank/DDBJ whole genome shotgun (WGS) entry which is preliminary data.</text>
</comment>
<dbReference type="Gene3D" id="1.10.510.10">
    <property type="entry name" value="Transferase(Phosphotransferase) domain 1"/>
    <property type="match status" value="1"/>
</dbReference>
<feature type="repeat" description="FG-GAP" evidence="4">
    <location>
        <begin position="86"/>
        <end position="137"/>
    </location>
</feature>
<dbReference type="AlphaFoldDB" id="A0A8J6B5Y1"/>
<keyword evidence="9" id="KW-1185">Reference proteome</keyword>
<accession>A0A8J6B5Y1</accession>
<dbReference type="InterPro" id="IPR013517">
    <property type="entry name" value="FG-GAP"/>
</dbReference>
<evidence type="ECO:0000259" key="7">
    <source>
        <dbReference type="PROSITE" id="PS50011"/>
    </source>
</evidence>
<evidence type="ECO:0000256" key="4">
    <source>
        <dbReference type="PROSITE-ProRule" id="PRU00803"/>
    </source>
</evidence>
<keyword evidence="5" id="KW-0472">Membrane</keyword>
<dbReference type="GO" id="GO:0004672">
    <property type="term" value="F:protein kinase activity"/>
    <property type="evidence" value="ECO:0007669"/>
    <property type="project" value="InterPro"/>
</dbReference>
<dbReference type="Pfam" id="PF14312">
    <property type="entry name" value="FG-GAP_2"/>
    <property type="match status" value="3"/>
</dbReference>
<keyword evidence="1 6" id="KW-0732">Signal</keyword>
<dbReference type="Gene3D" id="2.130.10.130">
    <property type="entry name" value="Integrin alpha, N-terminal"/>
    <property type="match status" value="2"/>
</dbReference>
<dbReference type="PROSITE" id="PS50011">
    <property type="entry name" value="PROTEIN_KINASE_DOM"/>
    <property type="match status" value="1"/>
</dbReference>
<dbReference type="PROSITE" id="PS51470">
    <property type="entry name" value="FG_GAP"/>
    <property type="match status" value="1"/>
</dbReference>
<organism evidence="8 9">
    <name type="scientific">Carpediemonas membranifera</name>
    <dbReference type="NCBI Taxonomy" id="201153"/>
    <lineage>
        <taxon>Eukaryota</taxon>
        <taxon>Metamonada</taxon>
        <taxon>Carpediemonas-like organisms</taxon>
        <taxon>Carpediemonas</taxon>
    </lineage>
</organism>
<evidence type="ECO:0000313" key="9">
    <source>
        <dbReference type="Proteomes" id="UP000717585"/>
    </source>
</evidence>
<feature type="chain" id="PRO_5035255616" evidence="6">
    <location>
        <begin position="22"/>
        <end position="707"/>
    </location>
</feature>
<dbReference type="EMBL" id="JAHDYR010000012">
    <property type="protein sequence ID" value="KAG9394954.1"/>
    <property type="molecule type" value="Genomic_DNA"/>
</dbReference>
<evidence type="ECO:0000256" key="2">
    <source>
        <dbReference type="ARBA" id="ARBA00022737"/>
    </source>
</evidence>
<evidence type="ECO:0000256" key="5">
    <source>
        <dbReference type="SAM" id="Phobius"/>
    </source>
</evidence>
<dbReference type="PANTHER" id="PTHR36220:SF1">
    <property type="entry name" value="GAMMA TUBULIN COMPLEX COMPONENT C-TERMINAL DOMAIN-CONTAINING PROTEIN"/>
    <property type="match status" value="1"/>
</dbReference>
<dbReference type="SUPFAM" id="SSF101908">
    <property type="entry name" value="Putative isomerase YbhE"/>
    <property type="match status" value="1"/>
</dbReference>
<keyword evidence="5" id="KW-0812">Transmembrane</keyword>
<dbReference type="Proteomes" id="UP000717585">
    <property type="component" value="Unassembled WGS sequence"/>
</dbReference>
<keyword evidence="3" id="KW-0325">Glycoprotein</keyword>
<keyword evidence="8" id="KW-0808">Transferase</keyword>
<keyword evidence="8" id="KW-0418">Kinase</keyword>
<reference evidence="8" key="1">
    <citation type="submission" date="2021-05" db="EMBL/GenBank/DDBJ databases">
        <title>A free-living protist that lacks canonical eukaryotic 1 DNA replication and segregation systems.</title>
        <authorList>
            <person name="Salas-Leiva D.E."/>
            <person name="Tromer E.C."/>
            <person name="Curtis B.A."/>
            <person name="Jerlstrom-Hultqvist J."/>
            <person name="Kolisko M."/>
            <person name="Yi Z."/>
            <person name="Salas-Leiva J.S."/>
            <person name="Gallot-Lavallee L."/>
            <person name="Kops G.J.P.L."/>
            <person name="Archibald J.M."/>
            <person name="Simpson A.G.B."/>
            <person name="Roger A.J."/>
        </authorList>
    </citation>
    <scope>NUCLEOTIDE SEQUENCE</scope>
    <source>
        <strain evidence="8">BICM</strain>
    </source>
</reference>
<feature type="domain" description="Protein kinase" evidence="7">
    <location>
        <begin position="464"/>
        <end position="707"/>
    </location>
</feature>
<dbReference type="PANTHER" id="PTHR36220">
    <property type="entry name" value="UNNAMED PRODUCT"/>
    <property type="match status" value="1"/>
</dbReference>
<dbReference type="Pfam" id="PF00069">
    <property type="entry name" value="Pkinase"/>
    <property type="match status" value="1"/>
</dbReference>
<feature type="signal peptide" evidence="6">
    <location>
        <begin position="1"/>
        <end position="21"/>
    </location>
</feature>
<proteinExistence type="predicted"/>
<dbReference type="OrthoDB" id="188207at2759"/>
<evidence type="ECO:0000256" key="1">
    <source>
        <dbReference type="ARBA" id="ARBA00022729"/>
    </source>
</evidence>
<keyword evidence="5" id="KW-1133">Transmembrane helix</keyword>
<dbReference type="GO" id="GO:0005524">
    <property type="term" value="F:ATP binding"/>
    <property type="evidence" value="ECO:0007669"/>
    <property type="project" value="InterPro"/>
</dbReference>
<dbReference type="InterPro" id="IPR013519">
    <property type="entry name" value="Int_alpha_beta-p"/>
</dbReference>
<keyword evidence="2" id="KW-0677">Repeat</keyword>
<dbReference type="InterPro" id="IPR011009">
    <property type="entry name" value="Kinase-like_dom_sf"/>
</dbReference>
<gene>
    <name evidence="8" type="ORF">J8273_0162</name>
</gene>
<protein>
    <submittedName>
        <fullName evidence="8">Protein kinase domain</fullName>
    </submittedName>
</protein>
<sequence length="707" mass="75082">MGDARLTAALLLLLTICTILTDNVAYAYNPINATLTPSPSQSGQQFGWDIALANEGKTAVISAPSRDNLKGAVFVYEYSAVTAWEQLTILAPDASTVHYFGTSVAADGDTIAVGAPYYNSTHGAVFVFVRTGESYALEQAIARPIAGFGVEVSLSGDTIAVGPALNDDDVAAVVFARSGSSWSHQQTLTASVTSEAADDCFITALDGDILAVSFYAAGAIFIFTRSASTWTLTQTLAGPTGVGESLAISRGGDLIAAGYDDYSDQAGAVYVYRRQSGSYALDAKLYASDSTHDYLFGDSVSTDGEFVAVGSRWADAPHLASGAGYLFHRNATTGEWAQQGRFVPGRLGDNSQFGYGVAVQGRTVVGTKWERAVVYNTDTITSFDDRPEPSYMFYVIVGIIVASAAVTAAALLSLAVAAVILYTVLAKSRGRTTLDAQALDAIIFGDDTKVHLLRAFDPSTVHVHRESGFRGEGVHGTVYECRVDDIDDLCAFKEMTLTPEARRTTEGLVGYLEKLSLADVHGVCRVHGVVMSDTTLGVVTDLADRTMLDLLDSGEIPTDWPGRWALSREIAQAVAGLHDHSIIHGNLKETNVQFKDGRVLLTDAGLADFSKTGFLASETPDATRQARDVEDLGQLLGLISGGERGALGPVALPDDIPEGWRVLLEECASDNVWQRPSAADVVARVDQLVSAAEMEGPVDGAEIAYLF</sequence>